<keyword evidence="2" id="KW-0813">Transport</keyword>
<evidence type="ECO:0000256" key="1">
    <source>
        <dbReference type="ARBA" id="ARBA00004127"/>
    </source>
</evidence>
<evidence type="ECO:0000256" key="7">
    <source>
        <dbReference type="ARBA" id="ARBA00023136"/>
    </source>
</evidence>
<comment type="caution">
    <text evidence="9">The sequence shown here is derived from an EMBL/GenBank/DDBJ whole genome shotgun (WGS) entry which is preliminary data.</text>
</comment>
<dbReference type="RefSeq" id="WP_110651377.1">
    <property type="nucleotide sequence ID" value="NZ_JAUTCI010000003.1"/>
</dbReference>
<dbReference type="PANTHER" id="PTHR30586:SF0">
    <property type="entry name" value="ION-TRANSLOCATING OXIDOREDUCTASE COMPLEX SUBUNIT E"/>
    <property type="match status" value="1"/>
</dbReference>
<accession>A0A9Q6IJQ7</accession>
<sequence length="198" mass="21094">MSKPLSLPGLLMLTPLIGATDSWVKALGLALASTLLIGTFGAGMGLLRPHLQSRQQWLASLLLAATLGSWLWLAVQAWSYELHQQLSLYLGLLPLQCVILEQAGFFQHRDRLRLTAGFCGALVLVGALRELLGTGALGSHLGWLAGLPGDSAGWVLLPQGGLRLLTLAPGGFILLGLLLAAKRAWTTSSSFNRPPSRK</sequence>
<keyword evidence="5" id="KW-1278">Translocase</keyword>
<keyword evidence="3" id="KW-1003">Cell membrane</keyword>
<evidence type="ECO:0000256" key="5">
    <source>
        <dbReference type="ARBA" id="ARBA00022967"/>
    </source>
</evidence>
<dbReference type="EMBL" id="QJRN01000002">
    <property type="protein sequence ID" value="PYC42659.1"/>
    <property type="molecule type" value="Genomic_DNA"/>
</dbReference>
<feature type="transmembrane region" description="Helical" evidence="8">
    <location>
        <begin position="161"/>
        <end position="181"/>
    </location>
</feature>
<evidence type="ECO:0000256" key="3">
    <source>
        <dbReference type="ARBA" id="ARBA00022519"/>
    </source>
</evidence>
<proteinExistence type="predicted"/>
<evidence type="ECO:0000313" key="9">
    <source>
        <dbReference type="EMBL" id="PYC42659.1"/>
    </source>
</evidence>
<gene>
    <name evidence="9" type="ORF">DMX08_03580</name>
</gene>
<dbReference type="Pfam" id="PF02508">
    <property type="entry name" value="Rnf-Nqr"/>
    <property type="match status" value="1"/>
</dbReference>
<dbReference type="AlphaFoldDB" id="A0A9Q6IJQ7"/>
<keyword evidence="6 8" id="KW-1133">Transmembrane helix</keyword>
<dbReference type="GO" id="GO:0012505">
    <property type="term" value="C:endomembrane system"/>
    <property type="evidence" value="ECO:0007669"/>
    <property type="project" value="UniProtKB-SubCell"/>
</dbReference>
<organism evidence="9 10">
    <name type="scientific">Pseudomonas protegens</name>
    <dbReference type="NCBI Taxonomy" id="380021"/>
    <lineage>
        <taxon>Bacteria</taxon>
        <taxon>Pseudomonadati</taxon>
        <taxon>Pseudomonadota</taxon>
        <taxon>Gammaproteobacteria</taxon>
        <taxon>Pseudomonadales</taxon>
        <taxon>Pseudomonadaceae</taxon>
        <taxon>Pseudomonas</taxon>
    </lineage>
</organism>
<feature type="transmembrane region" description="Helical" evidence="8">
    <location>
        <begin position="59"/>
        <end position="80"/>
    </location>
</feature>
<dbReference type="PIRSF" id="PIRSF006102">
    <property type="entry name" value="NQR_DE"/>
    <property type="match status" value="1"/>
</dbReference>
<evidence type="ECO:0000256" key="2">
    <source>
        <dbReference type="ARBA" id="ARBA00022448"/>
    </source>
</evidence>
<keyword evidence="7 8" id="KW-0472">Membrane</keyword>
<name>A0A9Q6IJQ7_9PSED</name>
<dbReference type="InterPro" id="IPR003667">
    <property type="entry name" value="NqrDE/RnfAE"/>
</dbReference>
<dbReference type="GO" id="GO:0005886">
    <property type="term" value="C:plasma membrane"/>
    <property type="evidence" value="ECO:0007669"/>
    <property type="project" value="TreeGrafter"/>
</dbReference>
<evidence type="ECO:0000256" key="4">
    <source>
        <dbReference type="ARBA" id="ARBA00022692"/>
    </source>
</evidence>
<evidence type="ECO:0000256" key="8">
    <source>
        <dbReference type="SAM" id="Phobius"/>
    </source>
</evidence>
<evidence type="ECO:0000313" key="10">
    <source>
        <dbReference type="Proteomes" id="UP000248188"/>
    </source>
</evidence>
<dbReference type="PANTHER" id="PTHR30586">
    <property type="entry name" value="ELECTRON TRANSPORT COMPLEX PROTEIN RNFE"/>
    <property type="match status" value="1"/>
</dbReference>
<feature type="transmembrane region" description="Helical" evidence="8">
    <location>
        <begin position="28"/>
        <end position="47"/>
    </location>
</feature>
<protein>
    <submittedName>
        <fullName evidence="9">NADH:quinone oxidoreductase</fullName>
    </submittedName>
</protein>
<evidence type="ECO:0000256" key="6">
    <source>
        <dbReference type="ARBA" id="ARBA00022989"/>
    </source>
</evidence>
<keyword evidence="3" id="KW-0997">Cell inner membrane</keyword>
<keyword evidence="4 8" id="KW-0812">Transmembrane</keyword>
<reference evidence="9 10" key="1">
    <citation type="submission" date="2018-06" db="EMBL/GenBank/DDBJ databases">
        <title>Pseudomonas diversity within urban Lake Michigan freshwaters.</title>
        <authorList>
            <person name="Batrich M."/>
            <person name="Hatzopoulos T."/>
            <person name="Putonti C."/>
        </authorList>
    </citation>
    <scope>NUCLEOTIDE SEQUENCE [LARGE SCALE GENOMIC DNA]</scope>
    <source>
        <strain evidence="9 10">MB-090624</strain>
    </source>
</reference>
<comment type="subcellular location">
    <subcellularLocation>
        <location evidence="1">Endomembrane system</location>
        <topology evidence="1">Multi-pass membrane protein</topology>
    </subcellularLocation>
</comment>
<dbReference type="Proteomes" id="UP000248188">
    <property type="component" value="Unassembled WGS sequence"/>
</dbReference>